<dbReference type="InterPro" id="IPR051320">
    <property type="entry name" value="Viral_Replic_Matur_Polypro"/>
</dbReference>
<gene>
    <name evidence="2" type="ORF">HRI_004552500</name>
</gene>
<dbReference type="InterPro" id="IPR041577">
    <property type="entry name" value="RT_RNaseH_2"/>
</dbReference>
<evidence type="ECO:0000313" key="3">
    <source>
        <dbReference type="Proteomes" id="UP001165190"/>
    </source>
</evidence>
<dbReference type="Proteomes" id="UP001165190">
    <property type="component" value="Unassembled WGS sequence"/>
</dbReference>
<dbReference type="PANTHER" id="PTHR33064">
    <property type="entry name" value="POL PROTEIN"/>
    <property type="match status" value="1"/>
</dbReference>
<dbReference type="SUPFAM" id="SSF56672">
    <property type="entry name" value="DNA/RNA polymerases"/>
    <property type="match status" value="1"/>
</dbReference>
<protein>
    <recommendedName>
        <fullName evidence="1">Reverse transcriptase/retrotransposon-derived protein RNase H-like domain-containing protein</fullName>
    </recommendedName>
</protein>
<comment type="caution">
    <text evidence="2">The sequence shown here is derived from an EMBL/GenBank/DDBJ whole genome shotgun (WGS) entry which is preliminary data.</text>
</comment>
<dbReference type="Gene3D" id="3.10.20.370">
    <property type="match status" value="1"/>
</dbReference>
<keyword evidence="3" id="KW-1185">Reference proteome</keyword>
<organism evidence="2 3">
    <name type="scientific">Hibiscus trionum</name>
    <name type="common">Flower of an hour</name>
    <dbReference type="NCBI Taxonomy" id="183268"/>
    <lineage>
        <taxon>Eukaryota</taxon>
        <taxon>Viridiplantae</taxon>
        <taxon>Streptophyta</taxon>
        <taxon>Embryophyta</taxon>
        <taxon>Tracheophyta</taxon>
        <taxon>Spermatophyta</taxon>
        <taxon>Magnoliopsida</taxon>
        <taxon>eudicotyledons</taxon>
        <taxon>Gunneridae</taxon>
        <taxon>Pentapetalae</taxon>
        <taxon>rosids</taxon>
        <taxon>malvids</taxon>
        <taxon>Malvales</taxon>
        <taxon>Malvaceae</taxon>
        <taxon>Malvoideae</taxon>
        <taxon>Hibiscus</taxon>
    </lineage>
</organism>
<proteinExistence type="predicted"/>
<dbReference type="EMBL" id="BSYR01000052">
    <property type="protein sequence ID" value="GMJ08833.1"/>
    <property type="molecule type" value="Genomic_DNA"/>
</dbReference>
<dbReference type="InterPro" id="IPR043502">
    <property type="entry name" value="DNA/RNA_pol_sf"/>
</dbReference>
<sequence>MCQAPVLALPNFSKTFCLETDASSKGIGAVLSQEGRPIAYLSKALGPRHAGLSIYEKEYLAILMAVSK</sequence>
<dbReference type="PANTHER" id="PTHR33064:SF40">
    <property type="entry name" value="REVERSE TRANSCRIPTASE_RETROTRANSPOSON-DERIVED PROTEIN RNASE H-LIKE DOMAIN-CONTAINING PROTEIN"/>
    <property type="match status" value="1"/>
</dbReference>
<dbReference type="AlphaFoldDB" id="A0A9W7J9K8"/>
<feature type="domain" description="Reverse transcriptase/retrotransposon-derived protein RNase H-like" evidence="1">
    <location>
        <begin position="1"/>
        <end position="68"/>
    </location>
</feature>
<dbReference type="OrthoDB" id="1714782at2759"/>
<reference evidence="2" key="1">
    <citation type="submission" date="2023-05" db="EMBL/GenBank/DDBJ databases">
        <title>Genome and transcriptome analyses reveal genes involved in the formation of fine ridges on petal epidermal cells in Hibiscus trionum.</title>
        <authorList>
            <person name="Koshimizu S."/>
            <person name="Masuda S."/>
            <person name="Ishii T."/>
            <person name="Shirasu K."/>
            <person name="Hoshino A."/>
            <person name="Arita M."/>
        </authorList>
    </citation>
    <scope>NUCLEOTIDE SEQUENCE</scope>
    <source>
        <strain evidence="2">Hamamatsu line</strain>
    </source>
</reference>
<evidence type="ECO:0000313" key="2">
    <source>
        <dbReference type="EMBL" id="GMJ08833.1"/>
    </source>
</evidence>
<accession>A0A9W7J9K8</accession>
<dbReference type="Pfam" id="PF17919">
    <property type="entry name" value="RT_RNaseH_2"/>
    <property type="match status" value="1"/>
</dbReference>
<name>A0A9W7J9K8_HIBTR</name>
<evidence type="ECO:0000259" key="1">
    <source>
        <dbReference type="Pfam" id="PF17919"/>
    </source>
</evidence>